<dbReference type="EMBL" id="JBGOGF010000002">
    <property type="protein sequence ID" value="MFA1770649.1"/>
    <property type="molecule type" value="Genomic_DNA"/>
</dbReference>
<accession>A0ABV4RC23</accession>
<evidence type="ECO:0000313" key="2">
    <source>
        <dbReference type="Proteomes" id="UP001570846"/>
    </source>
</evidence>
<protein>
    <submittedName>
        <fullName evidence="1">Uncharacterized protein</fullName>
    </submittedName>
</protein>
<sequence length="40" mass="4693">MRKILEINVSSTHLRNVCQTLYDPKAEQKVSLLLYIFLLT</sequence>
<evidence type="ECO:0000313" key="1">
    <source>
        <dbReference type="EMBL" id="MFA1770649.1"/>
    </source>
</evidence>
<reference evidence="1 2" key="1">
    <citation type="submission" date="2024-08" db="EMBL/GenBank/DDBJ databases">
        <authorList>
            <person name="Wei W."/>
        </authorList>
    </citation>
    <scope>NUCLEOTIDE SEQUENCE [LARGE SCALE GENOMIC DNA]</scope>
    <source>
        <strain evidence="1 2">XU2</strain>
    </source>
</reference>
<dbReference type="RefSeq" id="WP_225840782.1">
    <property type="nucleotide sequence ID" value="NZ_BMMG01000003.1"/>
</dbReference>
<dbReference type="Proteomes" id="UP001570846">
    <property type="component" value="Unassembled WGS sequence"/>
</dbReference>
<name>A0ABV4RC23_9BACT</name>
<keyword evidence="2" id="KW-1185">Reference proteome</keyword>
<gene>
    <name evidence="1" type="ORF">ACD591_05045</name>
</gene>
<proteinExistence type="predicted"/>
<comment type="caution">
    <text evidence="1">The sequence shown here is derived from an EMBL/GenBank/DDBJ whole genome shotgun (WGS) entry which is preliminary data.</text>
</comment>
<organism evidence="1 2">
    <name type="scientific">Rufibacter glacialis</name>
    <dbReference type="NCBI Taxonomy" id="1259555"/>
    <lineage>
        <taxon>Bacteria</taxon>
        <taxon>Pseudomonadati</taxon>
        <taxon>Bacteroidota</taxon>
        <taxon>Cytophagia</taxon>
        <taxon>Cytophagales</taxon>
        <taxon>Hymenobacteraceae</taxon>
        <taxon>Rufibacter</taxon>
    </lineage>
</organism>